<organism evidence="6 7">
    <name type="scientific">Desulfoscipio gibsoniae DSM 7213</name>
    <dbReference type="NCBI Taxonomy" id="767817"/>
    <lineage>
        <taxon>Bacteria</taxon>
        <taxon>Bacillati</taxon>
        <taxon>Bacillota</taxon>
        <taxon>Clostridia</taxon>
        <taxon>Eubacteriales</taxon>
        <taxon>Desulfallaceae</taxon>
        <taxon>Desulfoscipio</taxon>
    </lineage>
</organism>
<evidence type="ECO:0000256" key="2">
    <source>
        <dbReference type="ARBA" id="ARBA00022448"/>
    </source>
</evidence>
<keyword evidence="4" id="KW-0067">ATP-binding</keyword>
<dbReference type="GO" id="GO:0016887">
    <property type="term" value="F:ATP hydrolysis activity"/>
    <property type="evidence" value="ECO:0007669"/>
    <property type="project" value="InterPro"/>
</dbReference>
<dbReference type="Proteomes" id="UP000013520">
    <property type="component" value="Chromosome"/>
</dbReference>
<gene>
    <name evidence="6" type="ORF">Desgi_3030</name>
</gene>
<proteinExistence type="inferred from homology"/>
<dbReference type="OrthoDB" id="9810992at2"/>
<dbReference type="Pfam" id="PF00005">
    <property type="entry name" value="ABC_tran"/>
    <property type="match status" value="1"/>
</dbReference>
<dbReference type="InterPro" id="IPR003439">
    <property type="entry name" value="ABC_transporter-like_ATP-bd"/>
</dbReference>
<keyword evidence="3" id="KW-0547">Nucleotide-binding</keyword>
<dbReference type="STRING" id="767817.Desgi_3030"/>
<dbReference type="InterPro" id="IPR017871">
    <property type="entry name" value="ABC_transporter-like_CS"/>
</dbReference>
<dbReference type="AlphaFoldDB" id="R4KGT2"/>
<dbReference type="SMART" id="SM00382">
    <property type="entry name" value="AAA"/>
    <property type="match status" value="1"/>
</dbReference>
<feature type="domain" description="ABC transporter" evidence="5">
    <location>
        <begin position="7"/>
        <end position="236"/>
    </location>
</feature>
<dbReference type="GO" id="GO:0098796">
    <property type="term" value="C:membrane protein complex"/>
    <property type="evidence" value="ECO:0007669"/>
    <property type="project" value="UniProtKB-ARBA"/>
</dbReference>
<dbReference type="SUPFAM" id="SSF52540">
    <property type="entry name" value="P-loop containing nucleoside triphosphate hydrolases"/>
    <property type="match status" value="1"/>
</dbReference>
<dbReference type="GO" id="GO:0022857">
    <property type="term" value="F:transmembrane transporter activity"/>
    <property type="evidence" value="ECO:0007669"/>
    <property type="project" value="UniProtKB-ARBA"/>
</dbReference>
<keyword evidence="2" id="KW-0813">Transport</keyword>
<evidence type="ECO:0000256" key="3">
    <source>
        <dbReference type="ARBA" id="ARBA00022741"/>
    </source>
</evidence>
<dbReference type="CDD" id="cd03255">
    <property type="entry name" value="ABC_MJ0796_LolCDE_FtsE"/>
    <property type="match status" value="1"/>
</dbReference>
<dbReference type="FunFam" id="3.40.50.300:FF:000032">
    <property type="entry name" value="Export ABC transporter ATP-binding protein"/>
    <property type="match status" value="1"/>
</dbReference>
<evidence type="ECO:0000256" key="1">
    <source>
        <dbReference type="ARBA" id="ARBA00005417"/>
    </source>
</evidence>
<dbReference type="RefSeq" id="WP_006520724.1">
    <property type="nucleotide sequence ID" value="NC_021184.1"/>
</dbReference>
<dbReference type="HOGENOM" id="CLU_000604_1_22_9"/>
<dbReference type="Gene3D" id="3.40.50.300">
    <property type="entry name" value="P-loop containing nucleotide triphosphate hydrolases"/>
    <property type="match status" value="1"/>
</dbReference>
<dbReference type="InterPro" id="IPR017911">
    <property type="entry name" value="MacB-like_ATP-bd"/>
</dbReference>
<dbReference type="GO" id="GO:0005524">
    <property type="term" value="F:ATP binding"/>
    <property type="evidence" value="ECO:0007669"/>
    <property type="project" value="UniProtKB-KW"/>
</dbReference>
<dbReference type="KEGG" id="dgi:Desgi_3030"/>
<dbReference type="InterPro" id="IPR003593">
    <property type="entry name" value="AAA+_ATPase"/>
</dbReference>
<keyword evidence="7" id="KW-1185">Reference proteome</keyword>
<evidence type="ECO:0000313" key="6">
    <source>
        <dbReference type="EMBL" id="AGL02408.1"/>
    </source>
</evidence>
<sequence length="236" mass="26258">MTMDVLMRLDRVTKTYHMGEITVNALRETSLDVYQGEILVILGPSGSGKSTLLNIMGGMDLPTTGEMLFLNENLSLAGDKRLTNYRRNEIGFVFQFYNLIPDLTARENVELAADLVDEPLDVLDVLKDVGLADRMDHFPSQMSGGEQQRVSIARAAVKNPRLLLCDEPTGALDYQTGKLILALLVKINRDRGSTVVIVTHNTPIGDMAHRVVRMRDGAIADIRENVTPLPPERIEW</sequence>
<dbReference type="eggNOG" id="COG1136">
    <property type="taxonomic scope" value="Bacteria"/>
</dbReference>
<evidence type="ECO:0000256" key="4">
    <source>
        <dbReference type="ARBA" id="ARBA00022840"/>
    </source>
</evidence>
<accession>R4KGT2</accession>
<comment type="similarity">
    <text evidence="1">Belongs to the ABC transporter superfamily.</text>
</comment>
<name>R4KGT2_9FIRM</name>
<reference evidence="6 7" key="1">
    <citation type="submission" date="2012-01" db="EMBL/GenBank/DDBJ databases">
        <title>Complete sequence of Desulfotomaculum gibsoniae DSM 7213.</title>
        <authorList>
            <consortium name="US DOE Joint Genome Institute"/>
            <person name="Lucas S."/>
            <person name="Han J."/>
            <person name="Lapidus A."/>
            <person name="Cheng J.-F."/>
            <person name="Goodwin L."/>
            <person name="Pitluck S."/>
            <person name="Peters L."/>
            <person name="Ovchinnikova G."/>
            <person name="Teshima H."/>
            <person name="Detter J.C."/>
            <person name="Han C."/>
            <person name="Tapia R."/>
            <person name="Land M."/>
            <person name="Hauser L."/>
            <person name="Kyrpides N."/>
            <person name="Ivanova N."/>
            <person name="Pagani I."/>
            <person name="Parshina S."/>
            <person name="Plugge C."/>
            <person name="Muyzer G."/>
            <person name="Kuever J."/>
            <person name="Ivanova A."/>
            <person name="Nazina T."/>
            <person name="Klenk H.-P."/>
            <person name="Brambilla E."/>
            <person name="Spring S."/>
            <person name="Stams A.F."/>
            <person name="Woyke T."/>
        </authorList>
    </citation>
    <scope>NUCLEOTIDE SEQUENCE [LARGE SCALE GENOMIC DNA]</scope>
    <source>
        <strain evidence="6 7">DSM 7213</strain>
    </source>
</reference>
<dbReference type="EMBL" id="CP003273">
    <property type="protein sequence ID" value="AGL02408.1"/>
    <property type="molecule type" value="Genomic_DNA"/>
</dbReference>
<dbReference type="PANTHER" id="PTHR42798">
    <property type="entry name" value="LIPOPROTEIN-RELEASING SYSTEM ATP-BINDING PROTEIN LOLD"/>
    <property type="match status" value="1"/>
</dbReference>
<dbReference type="PROSITE" id="PS00211">
    <property type="entry name" value="ABC_TRANSPORTER_1"/>
    <property type="match status" value="1"/>
</dbReference>
<evidence type="ECO:0000313" key="7">
    <source>
        <dbReference type="Proteomes" id="UP000013520"/>
    </source>
</evidence>
<protein>
    <submittedName>
        <fullName evidence="6">ABC-type antimicrobial peptide transport system, ATPase component</fullName>
    </submittedName>
</protein>
<dbReference type="PROSITE" id="PS50893">
    <property type="entry name" value="ABC_TRANSPORTER_2"/>
    <property type="match status" value="1"/>
</dbReference>
<dbReference type="InterPro" id="IPR027417">
    <property type="entry name" value="P-loop_NTPase"/>
</dbReference>
<dbReference type="PANTHER" id="PTHR42798:SF2">
    <property type="entry name" value="ABC TRANSPORTER ATP-BINDING PROTEIN MG467-RELATED"/>
    <property type="match status" value="1"/>
</dbReference>
<evidence type="ECO:0000259" key="5">
    <source>
        <dbReference type="PROSITE" id="PS50893"/>
    </source>
</evidence>